<comment type="caution">
    <text evidence="6">The sequence shown here is derived from an EMBL/GenBank/DDBJ whole genome shotgun (WGS) entry which is preliminary data.</text>
</comment>
<keyword evidence="1" id="KW-0346">Stress response</keyword>
<dbReference type="PANTHER" id="PTHR48094:SF11">
    <property type="entry name" value="GLUTATHIONE-INDEPENDENT GLYOXALASE HSP31-RELATED"/>
    <property type="match status" value="1"/>
</dbReference>
<dbReference type="GeneID" id="96747182"/>
<dbReference type="InterPro" id="IPR050325">
    <property type="entry name" value="Prot/Nucl_acid_deglycase"/>
</dbReference>
<feature type="domain" description="DJ-1/PfpI" evidence="5">
    <location>
        <begin position="30"/>
        <end position="153"/>
    </location>
</feature>
<keyword evidence="2" id="KW-0456">Lyase</keyword>
<evidence type="ECO:0000256" key="3">
    <source>
        <dbReference type="ARBA" id="ARBA00038493"/>
    </source>
</evidence>
<dbReference type="CDD" id="cd03141">
    <property type="entry name" value="GATase1_Hsp31_like"/>
    <property type="match status" value="1"/>
</dbReference>
<evidence type="ECO:0000313" key="6">
    <source>
        <dbReference type="EMBL" id="OMI35841.1"/>
    </source>
</evidence>
<evidence type="ECO:0000256" key="2">
    <source>
        <dbReference type="ARBA" id="ARBA00023239"/>
    </source>
</evidence>
<keyword evidence="7" id="KW-1185">Reference proteome</keyword>
<name>A0A1R1SBR6_9ACTN</name>
<proteinExistence type="inferred from homology"/>
<dbReference type="GO" id="GO:0019172">
    <property type="term" value="F:glyoxalase III activity"/>
    <property type="evidence" value="ECO:0007669"/>
    <property type="project" value="TreeGrafter"/>
</dbReference>
<gene>
    <name evidence="6" type="ORF">SPAR_29811</name>
</gene>
<accession>A0A1R1SBR6</accession>
<evidence type="ECO:0000256" key="4">
    <source>
        <dbReference type="SAM" id="MobiDB-lite"/>
    </source>
</evidence>
<organism evidence="6 7">
    <name type="scientific">Streptomyces sparsogenes DSM 40356</name>
    <dbReference type="NCBI Taxonomy" id="1331668"/>
    <lineage>
        <taxon>Bacteria</taxon>
        <taxon>Bacillati</taxon>
        <taxon>Actinomycetota</taxon>
        <taxon>Actinomycetes</taxon>
        <taxon>Kitasatosporales</taxon>
        <taxon>Streptomycetaceae</taxon>
        <taxon>Streptomyces</taxon>
    </lineage>
</organism>
<feature type="region of interest" description="Disordered" evidence="4">
    <location>
        <begin position="214"/>
        <end position="295"/>
    </location>
</feature>
<dbReference type="Pfam" id="PF01965">
    <property type="entry name" value="DJ-1_PfpI"/>
    <property type="match status" value="1"/>
</dbReference>
<dbReference type="SUPFAM" id="SSF52317">
    <property type="entry name" value="Class I glutamine amidotransferase-like"/>
    <property type="match status" value="1"/>
</dbReference>
<reference evidence="6 7" key="1">
    <citation type="submission" date="2013-05" db="EMBL/GenBank/DDBJ databases">
        <title>Genome sequence of Streptomyces sparsogenes DSM 40356.</title>
        <authorList>
            <person name="Coyne S."/>
            <person name="Seebeck F.P."/>
        </authorList>
    </citation>
    <scope>NUCLEOTIDE SEQUENCE [LARGE SCALE GENOMIC DNA]</scope>
    <source>
        <strain evidence="6 7">DSM 40356</strain>
    </source>
</reference>
<evidence type="ECO:0000313" key="7">
    <source>
        <dbReference type="Proteomes" id="UP000186168"/>
    </source>
</evidence>
<dbReference type="STRING" id="67365.GCA_001704635_02365"/>
<sequence>MSKILMVLSAADSLTLADGSTHPTGFWAEEVAASHQALCRAGAQVDLATPGAARPIVDALSLDARGGVSEADAQEFRSYLDFIAGELAAPLSPADVRMRDYDALYIPGGHAPMADLAHDADLGRLLNEAYAEGTTITALCHGVAALLSATAKDGSFAFAGRTLTSFSDEEERQGGLGENTPFFVESRLRERGAQVTTGAPWSSTVVEDGILITRSESSGQRCHRRGHPEGPGRQGRHPSAQARAALSRPAPCPQQGPRPPSPAAASPPEAPFVRKTARSRGRPSPAAGAGTMGDHRPVFSTAIAVNKAVARAAVQMVRWHGD</sequence>
<dbReference type="InterPro" id="IPR029062">
    <property type="entry name" value="Class_I_gatase-like"/>
</dbReference>
<dbReference type="Proteomes" id="UP000186168">
    <property type="component" value="Unassembled WGS sequence"/>
</dbReference>
<dbReference type="GO" id="GO:0019243">
    <property type="term" value="P:methylglyoxal catabolic process to D-lactate via S-lactoyl-glutathione"/>
    <property type="evidence" value="ECO:0007669"/>
    <property type="project" value="TreeGrafter"/>
</dbReference>
<dbReference type="EMBL" id="ASQP01000387">
    <property type="protein sequence ID" value="OMI35841.1"/>
    <property type="molecule type" value="Genomic_DNA"/>
</dbReference>
<evidence type="ECO:0000259" key="5">
    <source>
        <dbReference type="Pfam" id="PF01965"/>
    </source>
</evidence>
<comment type="similarity">
    <text evidence="3">Belongs to the peptidase C56 family. HSP31-like subfamily.</text>
</comment>
<evidence type="ECO:0000256" key="1">
    <source>
        <dbReference type="ARBA" id="ARBA00023016"/>
    </source>
</evidence>
<dbReference type="GO" id="GO:0005737">
    <property type="term" value="C:cytoplasm"/>
    <property type="evidence" value="ECO:0007669"/>
    <property type="project" value="TreeGrafter"/>
</dbReference>
<feature type="compositionally biased region" description="Pro residues" evidence="4">
    <location>
        <begin position="250"/>
        <end position="262"/>
    </location>
</feature>
<dbReference type="PANTHER" id="PTHR48094">
    <property type="entry name" value="PROTEIN/NUCLEIC ACID DEGLYCASE DJ-1-RELATED"/>
    <property type="match status" value="1"/>
</dbReference>
<dbReference type="Gene3D" id="3.40.50.880">
    <property type="match status" value="1"/>
</dbReference>
<dbReference type="AlphaFoldDB" id="A0A1R1SBR6"/>
<protein>
    <submittedName>
        <fullName evidence="6">ThiJ/PfpI domain-containing protein</fullName>
    </submittedName>
</protein>
<dbReference type="RefSeq" id="WP_065967099.1">
    <property type="nucleotide sequence ID" value="NZ_ASQP01000387.1"/>
</dbReference>
<dbReference type="InterPro" id="IPR002818">
    <property type="entry name" value="DJ-1/PfpI"/>
</dbReference>